<sequence length="294" mass="32647">MQRIPRSNILVSVKQLKDLVDSTSSNHRVLDASWHLPNTGKVAKAEYLEKHIPGALFFDIDDCADKTTSLPHMIPNAKGFEQYVGALGINNNTQVIVYDNHPQFGLFIAQRVWWMFRLFGHQNVSILEGGLPKWLSEGGAVTADVPDVQKEVFSAQFDEKLVKFYENIEKNIDSGEFQLVDARPDGRFKGIAPEPREDTKPGCIPNSLNVPFMACLNVDDRTVKTNEELEALFKSSGVDLTKPLAVTCGSGISSCVVALAAYLCGKEDVALYDGSWTEWYRRAPANLKKNVPSD</sequence>
<organism evidence="5 6">
    <name type="scientific">Aplysia californica</name>
    <name type="common">California sea hare</name>
    <dbReference type="NCBI Taxonomy" id="6500"/>
    <lineage>
        <taxon>Eukaryota</taxon>
        <taxon>Metazoa</taxon>
        <taxon>Spiralia</taxon>
        <taxon>Lophotrochozoa</taxon>
        <taxon>Mollusca</taxon>
        <taxon>Gastropoda</taxon>
        <taxon>Heterobranchia</taxon>
        <taxon>Euthyneura</taxon>
        <taxon>Tectipleura</taxon>
        <taxon>Aplysiida</taxon>
        <taxon>Aplysioidea</taxon>
        <taxon>Aplysiidae</taxon>
        <taxon>Aplysia</taxon>
    </lineage>
</organism>
<keyword evidence="1 3" id="KW-0808">Transferase</keyword>
<name>A0ABM0JTV0_APLCA</name>
<evidence type="ECO:0000313" key="6">
    <source>
        <dbReference type="RefSeq" id="XP_005101342.1"/>
    </source>
</evidence>
<accession>A0ABM0JTV0</accession>
<dbReference type="Proteomes" id="UP000694888">
    <property type="component" value="Unplaced"/>
</dbReference>
<protein>
    <recommendedName>
        <fullName evidence="3">Sulfurtransferase</fullName>
    </recommendedName>
</protein>
<dbReference type="SUPFAM" id="SSF52821">
    <property type="entry name" value="Rhodanese/Cell cycle control phosphatase"/>
    <property type="match status" value="2"/>
</dbReference>
<feature type="domain" description="Rhodanese" evidence="4">
    <location>
        <begin position="173"/>
        <end position="288"/>
    </location>
</feature>
<evidence type="ECO:0000259" key="4">
    <source>
        <dbReference type="PROSITE" id="PS50206"/>
    </source>
</evidence>
<evidence type="ECO:0000256" key="1">
    <source>
        <dbReference type="ARBA" id="ARBA00022679"/>
    </source>
</evidence>
<dbReference type="InterPro" id="IPR036873">
    <property type="entry name" value="Rhodanese-like_dom_sf"/>
</dbReference>
<dbReference type="PANTHER" id="PTHR11364:SF27">
    <property type="entry name" value="SULFURTRANSFERASE"/>
    <property type="match status" value="1"/>
</dbReference>
<keyword evidence="5" id="KW-1185">Reference proteome</keyword>
<dbReference type="InterPro" id="IPR001763">
    <property type="entry name" value="Rhodanese-like_dom"/>
</dbReference>
<dbReference type="RefSeq" id="XP_005101342.1">
    <property type="nucleotide sequence ID" value="XM_005101285.2"/>
</dbReference>
<dbReference type="SMART" id="SM00450">
    <property type="entry name" value="RHOD"/>
    <property type="match status" value="2"/>
</dbReference>
<dbReference type="PANTHER" id="PTHR11364">
    <property type="entry name" value="THIOSULFATE SULFERTANSFERASE"/>
    <property type="match status" value="1"/>
</dbReference>
<keyword evidence="2" id="KW-0677">Repeat</keyword>
<evidence type="ECO:0000313" key="5">
    <source>
        <dbReference type="Proteomes" id="UP000694888"/>
    </source>
</evidence>
<dbReference type="InterPro" id="IPR045078">
    <property type="entry name" value="TST/MPST-like"/>
</dbReference>
<dbReference type="Gene3D" id="3.40.250.10">
    <property type="entry name" value="Rhodanese-like domain"/>
    <property type="match status" value="2"/>
</dbReference>
<dbReference type="CDD" id="cd01449">
    <property type="entry name" value="TST_Repeat_2"/>
    <property type="match status" value="1"/>
</dbReference>
<feature type="domain" description="Rhodanese" evidence="4">
    <location>
        <begin position="23"/>
        <end position="143"/>
    </location>
</feature>
<dbReference type="CDD" id="cd01448">
    <property type="entry name" value="TST_Repeat_1"/>
    <property type="match status" value="1"/>
</dbReference>
<dbReference type="GeneID" id="101849936"/>
<reference evidence="6" key="1">
    <citation type="submission" date="2025-08" db="UniProtKB">
        <authorList>
            <consortium name="RefSeq"/>
        </authorList>
    </citation>
    <scope>IDENTIFICATION</scope>
</reference>
<dbReference type="InterPro" id="IPR001307">
    <property type="entry name" value="Thiosulphate_STrfase_CS"/>
</dbReference>
<evidence type="ECO:0000256" key="2">
    <source>
        <dbReference type="ARBA" id="ARBA00022737"/>
    </source>
</evidence>
<proteinExistence type="predicted"/>
<dbReference type="PROSITE" id="PS00683">
    <property type="entry name" value="RHODANESE_2"/>
    <property type="match status" value="1"/>
</dbReference>
<dbReference type="PROSITE" id="PS50206">
    <property type="entry name" value="RHODANESE_3"/>
    <property type="match status" value="2"/>
</dbReference>
<evidence type="ECO:0000256" key="3">
    <source>
        <dbReference type="RuleBase" id="RU000507"/>
    </source>
</evidence>
<dbReference type="PROSITE" id="PS00380">
    <property type="entry name" value="RHODANESE_1"/>
    <property type="match status" value="1"/>
</dbReference>
<dbReference type="Pfam" id="PF00581">
    <property type="entry name" value="Rhodanese"/>
    <property type="match status" value="2"/>
</dbReference>
<gene>
    <name evidence="6" type="primary">LOC101849936</name>
</gene>